<keyword evidence="3" id="KW-1185">Reference proteome</keyword>
<feature type="region of interest" description="Disordered" evidence="1">
    <location>
        <begin position="83"/>
        <end position="107"/>
    </location>
</feature>
<gene>
    <name evidence="2" type="ORF">GCM10009601_17780</name>
</gene>
<evidence type="ECO:0000313" key="2">
    <source>
        <dbReference type="EMBL" id="GAA1420027.1"/>
    </source>
</evidence>
<dbReference type="Proteomes" id="UP001500973">
    <property type="component" value="Unassembled WGS sequence"/>
</dbReference>
<evidence type="ECO:0000313" key="3">
    <source>
        <dbReference type="Proteomes" id="UP001500973"/>
    </source>
</evidence>
<dbReference type="EMBL" id="BAAAIZ010000021">
    <property type="protein sequence ID" value="GAA1420027.1"/>
    <property type="molecule type" value="Genomic_DNA"/>
</dbReference>
<organism evidence="2 3">
    <name type="scientific">Streptomyces thermospinosisporus</name>
    <dbReference type="NCBI Taxonomy" id="161482"/>
    <lineage>
        <taxon>Bacteria</taxon>
        <taxon>Bacillati</taxon>
        <taxon>Actinomycetota</taxon>
        <taxon>Actinomycetes</taxon>
        <taxon>Kitasatosporales</taxon>
        <taxon>Streptomycetaceae</taxon>
        <taxon>Streptomyces</taxon>
    </lineage>
</organism>
<sequence>MSSEAVPQLPLIWVHAVVVTDTVDPEVLTEMPAAAAGGARERASAAAAAAVGPVRIRGFAKRMSTAFRRHGWRYIPCAAEDRGNARAATGPANAQPATDALRLPPGR</sequence>
<accession>A0ABN1YQC5</accession>
<proteinExistence type="predicted"/>
<name>A0ABN1YQC5_9ACTN</name>
<evidence type="ECO:0000256" key="1">
    <source>
        <dbReference type="SAM" id="MobiDB-lite"/>
    </source>
</evidence>
<reference evidence="3" key="1">
    <citation type="journal article" date="2019" name="Int. J. Syst. Evol. Microbiol.">
        <title>The Global Catalogue of Microorganisms (GCM) 10K type strain sequencing project: providing services to taxonomists for standard genome sequencing and annotation.</title>
        <authorList>
            <consortium name="The Broad Institute Genomics Platform"/>
            <consortium name="The Broad Institute Genome Sequencing Center for Infectious Disease"/>
            <person name="Wu L."/>
            <person name="Ma J."/>
        </authorList>
    </citation>
    <scope>NUCLEOTIDE SEQUENCE [LARGE SCALE GENOMIC DNA]</scope>
    <source>
        <strain evidence="3">JCM 11756</strain>
    </source>
</reference>
<protein>
    <submittedName>
        <fullName evidence="2">Uncharacterized protein</fullName>
    </submittedName>
</protein>
<comment type="caution">
    <text evidence="2">The sequence shown here is derived from an EMBL/GenBank/DDBJ whole genome shotgun (WGS) entry which is preliminary data.</text>
</comment>